<dbReference type="EMBL" id="JACGZW010000011">
    <property type="protein sequence ID" value="MBB1157624.1"/>
    <property type="molecule type" value="Genomic_DNA"/>
</dbReference>
<dbReference type="AlphaFoldDB" id="A0A7W3W2P3"/>
<evidence type="ECO:0000313" key="2">
    <source>
        <dbReference type="Proteomes" id="UP000526734"/>
    </source>
</evidence>
<evidence type="ECO:0000313" key="1">
    <source>
        <dbReference type="EMBL" id="MBB1157624.1"/>
    </source>
</evidence>
<protein>
    <submittedName>
        <fullName evidence="1">Uncharacterized protein</fullName>
    </submittedName>
</protein>
<proteinExistence type="predicted"/>
<reference evidence="1 2" key="1">
    <citation type="submission" date="2020-08" db="EMBL/GenBank/DDBJ databases">
        <title>Amycolatopsis sp. nov. DR6-1 isolated from Dendrobium heterocarpum.</title>
        <authorList>
            <person name="Tedsree N."/>
            <person name="Kuncharoen N."/>
            <person name="Likhitwitayawuid K."/>
            <person name="Tanasupawat S."/>
        </authorList>
    </citation>
    <scope>NUCLEOTIDE SEQUENCE [LARGE SCALE GENOMIC DNA]</scope>
    <source>
        <strain evidence="1 2">DR6-1</strain>
    </source>
</reference>
<dbReference type="Proteomes" id="UP000526734">
    <property type="component" value="Unassembled WGS sequence"/>
</dbReference>
<comment type="caution">
    <text evidence="1">The sequence shown here is derived from an EMBL/GenBank/DDBJ whole genome shotgun (WGS) entry which is preliminary data.</text>
</comment>
<organism evidence="1 2">
    <name type="scientific">Amycolatopsis dendrobii</name>
    <dbReference type="NCBI Taxonomy" id="2760662"/>
    <lineage>
        <taxon>Bacteria</taxon>
        <taxon>Bacillati</taxon>
        <taxon>Actinomycetota</taxon>
        <taxon>Actinomycetes</taxon>
        <taxon>Pseudonocardiales</taxon>
        <taxon>Pseudonocardiaceae</taxon>
        <taxon>Amycolatopsis</taxon>
    </lineage>
</organism>
<dbReference type="SUPFAM" id="SSF50998">
    <property type="entry name" value="Quinoprotein alcohol dehydrogenase-like"/>
    <property type="match status" value="1"/>
</dbReference>
<keyword evidence="2" id="KW-1185">Reference proteome</keyword>
<dbReference type="Gene3D" id="2.130.10.10">
    <property type="entry name" value="YVTN repeat-like/Quinoprotein amine dehydrogenase"/>
    <property type="match status" value="2"/>
</dbReference>
<dbReference type="InterPro" id="IPR015943">
    <property type="entry name" value="WD40/YVTN_repeat-like_dom_sf"/>
</dbReference>
<dbReference type="InterPro" id="IPR011047">
    <property type="entry name" value="Quinoprotein_ADH-like_sf"/>
</dbReference>
<sequence length="514" mass="56124">MTDSEVLTVQQVLGDGRFAEVGEMRLTETDPSGTYVAVGGSLGSPQWAGHSVMSSSEPTAWNRVGVYRADTLECVHLVSLHWPVNALAFHPELPILAIGSGSYDGGYFYEGELTILDLESGRATSLLHDRREVTELRWRNHHTLEAKISVLNEDDEEDLGSPTMAATITVPDWRAVKARSLRVDGPATTPAVTPVSRERTRRQVWAVAALSDGRILASLEHVAAECWSADGEREWSVPASGVGCQLFVDREEDTAVLATWSGWNESTSIVERVRLADGQVEPLRTFDHPVVLTTDATGQLAIRPHSGPTEVLSPESRFDLGDYDLFNHFFDIRRAPALVFLQGMGPRAHEDKWVVAFDPARRRTERLFPLEWDAAQGRHLFGGPGMFVDGALVHATAIHHGAGLLPGNSCVVRRSYPDGKASWVHHADHQVTAMDTIGYTVYVAYNSGEIVALDATDGHELGRQHLQVNGHSVVPLSLSAAGPDRLVIGTLDGRVLVCETARRESYATRAATAQ</sequence>
<gene>
    <name evidence="1" type="ORF">H4281_31145</name>
</gene>
<accession>A0A7W3W2P3</accession>
<name>A0A7W3W2P3_9PSEU</name>
<dbReference type="RefSeq" id="WP_182894466.1">
    <property type="nucleotide sequence ID" value="NZ_JACGZW010000011.1"/>
</dbReference>